<dbReference type="Pfam" id="PF09084">
    <property type="entry name" value="NMT1"/>
    <property type="match status" value="1"/>
</dbReference>
<dbReference type="PANTHER" id="PTHR30024">
    <property type="entry name" value="ALIPHATIC SULFONATES-BINDING PROTEIN-RELATED"/>
    <property type="match status" value="1"/>
</dbReference>
<dbReference type="AlphaFoldDB" id="A0A2A6M6T9"/>
<dbReference type="PANTHER" id="PTHR30024:SF47">
    <property type="entry name" value="TAURINE-BINDING PERIPLASMIC PROTEIN"/>
    <property type="match status" value="1"/>
</dbReference>
<proteinExistence type="inferred from homology"/>
<comment type="caution">
    <text evidence="6">The sequence shown here is derived from an EMBL/GenBank/DDBJ whole genome shotgun (WGS) entry which is preliminary data.</text>
</comment>
<accession>A0A2A6M6T9</accession>
<reference evidence="6 7" key="1">
    <citation type="submission" date="2017-09" db="EMBL/GenBank/DDBJ databases">
        <title>Comparative genomics of rhizobia isolated from Phaseolus vulgaris in China.</title>
        <authorList>
            <person name="Tong W."/>
        </authorList>
    </citation>
    <scope>NUCLEOTIDE SEQUENCE [LARGE SCALE GENOMIC DNA]</scope>
    <source>
        <strain evidence="6 7">PCH1</strain>
    </source>
</reference>
<dbReference type="GO" id="GO:0042597">
    <property type="term" value="C:periplasmic space"/>
    <property type="evidence" value="ECO:0007669"/>
    <property type="project" value="UniProtKB-SubCell"/>
</dbReference>
<organism evidence="6 7">
    <name type="scientific">Rhizobium fredii</name>
    <name type="common">Sinorhizobium fredii</name>
    <dbReference type="NCBI Taxonomy" id="380"/>
    <lineage>
        <taxon>Bacteria</taxon>
        <taxon>Pseudomonadati</taxon>
        <taxon>Pseudomonadota</taxon>
        <taxon>Alphaproteobacteria</taxon>
        <taxon>Hyphomicrobiales</taxon>
        <taxon>Rhizobiaceae</taxon>
        <taxon>Sinorhizobium/Ensifer group</taxon>
        <taxon>Sinorhizobium</taxon>
    </lineage>
</organism>
<name>A0A2A6M6T9_RHIFR</name>
<feature type="signal peptide" evidence="4">
    <location>
        <begin position="1"/>
        <end position="23"/>
    </location>
</feature>
<dbReference type="EMBL" id="NWTC01000001">
    <property type="protein sequence ID" value="PDT50109.1"/>
    <property type="molecule type" value="Genomic_DNA"/>
</dbReference>
<evidence type="ECO:0000259" key="5">
    <source>
        <dbReference type="Pfam" id="PF09084"/>
    </source>
</evidence>
<dbReference type="InterPro" id="IPR015168">
    <property type="entry name" value="SsuA/THI5"/>
</dbReference>
<evidence type="ECO:0000256" key="1">
    <source>
        <dbReference type="ARBA" id="ARBA00004418"/>
    </source>
</evidence>
<keyword evidence="3 4" id="KW-0732">Signal</keyword>
<feature type="domain" description="SsuA/THI5-like" evidence="5">
    <location>
        <begin position="51"/>
        <end position="261"/>
    </location>
</feature>
<comment type="subcellular location">
    <subcellularLocation>
        <location evidence="1">Periplasm</location>
    </subcellularLocation>
</comment>
<dbReference type="RefSeq" id="WP_097586330.1">
    <property type="nucleotide sequence ID" value="NZ_NWTC01000001.1"/>
</dbReference>
<evidence type="ECO:0000256" key="3">
    <source>
        <dbReference type="ARBA" id="ARBA00022729"/>
    </source>
</evidence>
<evidence type="ECO:0000256" key="2">
    <source>
        <dbReference type="ARBA" id="ARBA00010742"/>
    </source>
</evidence>
<dbReference type="SUPFAM" id="SSF53850">
    <property type="entry name" value="Periplasmic binding protein-like II"/>
    <property type="match status" value="1"/>
</dbReference>
<dbReference type="GO" id="GO:0042918">
    <property type="term" value="P:alkanesulfonate transmembrane transport"/>
    <property type="evidence" value="ECO:0007669"/>
    <property type="project" value="TreeGrafter"/>
</dbReference>
<protein>
    <submittedName>
        <fullName evidence="6">ABC transporter substrate-binding protein</fullName>
    </submittedName>
</protein>
<gene>
    <name evidence="6" type="ORF">CO661_00075</name>
</gene>
<comment type="similarity">
    <text evidence="2">Belongs to the bacterial solute-binding protein SsuA/TauA family.</text>
</comment>
<evidence type="ECO:0000313" key="7">
    <source>
        <dbReference type="Proteomes" id="UP000220353"/>
    </source>
</evidence>
<dbReference type="Gene3D" id="3.40.190.10">
    <property type="entry name" value="Periplasmic binding protein-like II"/>
    <property type="match status" value="2"/>
</dbReference>
<evidence type="ECO:0000256" key="4">
    <source>
        <dbReference type="SAM" id="SignalP"/>
    </source>
</evidence>
<feature type="chain" id="PRO_5012811624" evidence="4">
    <location>
        <begin position="24"/>
        <end position="346"/>
    </location>
</feature>
<dbReference type="Proteomes" id="UP000220353">
    <property type="component" value="Unassembled WGS sequence"/>
</dbReference>
<evidence type="ECO:0000313" key="6">
    <source>
        <dbReference type="EMBL" id="PDT50109.1"/>
    </source>
</evidence>
<sequence length="346" mass="38143">MRFIISTIAAMALTATSVSSAFAQSNPPPVTHPNPTQLLRVIGFAGGFNLPIWAAQRQGYFTEEKLSIHLTYTPNSVYQITNLLVGNFDIAMTAIDNVVAYQEGQNEAPIGPDPDLFAFMGSDNAFLSLVSQEPHKAIEDLRGKTLTVDAMTTGFAFVLREILARNDIAESEVKFERAGGVSSRFRAMIENPEHAATMQMTPFEIQGEEHNFNTLVGAEDALGAHYMGMVAAARRSWASENQTAVEGFIRAYKRGVDFLYEPANRPVVEALLVANTQMSPATAKAAYDVLLDPETGFYRDVRLDTDGIETVLELRSKYGQPQKSLTDPSRYIDDSFRERALSENAR</sequence>